<dbReference type="GO" id="GO:0004830">
    <property type="term" value="F:tryptophan-tRNA ligase activity"/>
    <property type="evidence" value="ECO:0007669"/>
    <property type="project" value="UniProtKB-UniRule"/>
</dbReference>
<dbReference type="InterPro" id="IPR001412">
    <property type="entry name" value="aa-tRNA-synth_I_CS"/>
</dbReference>
<evidence type="ECO:0000256" key="7">
    <source>
        <dbReference type="ARBA" id="ARBA00049929"/>
    </source>
</evidence>
<dbReference type="InterPro" id="IPR024109">
    <property type="entry name" value="Trp-tRNA-ligase_bac-type"/>
</dbReference>
<feature type="binding site" evidence="8">
    <location>
        <begin position="147"/>
        <end position="149"/>
    </location>
    <ligand>
        <name>ATP</name>
        <dbReference type="ChEBI" id="CHEBI:30616"/>
    </ligand>
</feature>
<feature type="binding site" evidence="8">
    <location>
        <position position="187"/>
    </location>
    <ligand>
        <name>ATP</name>
        <dbReference type="ChEBI" id="CHEBI:30616"/>
    </ligand>
</feature>
<comment type="subcellular location">
    <subcellularLocation>
        <location evidence="8">Cytoplasm</location>
    </subcellularLocation>
</comment>
<evidence type="ECO:0000256" key="5">
    <source>
        <dbReference type="ARBA" id="ARBA00022917"/>
    </source>
</evidence>
<dbReference type="Gene3D" id="1.10.240.10">
    <property type="entry name" value="Tyrosyl-Transfer RNA Synthetase"/>
    <property type="match status" value="1"/>
</dbReference>
<keyword evidence="5 8" id="KW-0648">Protein biosynthesis</keyword>
<comment type="similarity">
    <text evidence="1 8 9">Belongs to the class-I aminoacyl-tRNA synthetase family.</text>
</comment>
<feature type="binding site" evidence="8">
    <location>
        <position position="135"/>
    </location>
    <ligand>
        <name>L-tryptophan</name>
        <dbReference type="ChEBI" id="CHEBI:57912"/>
    </ligand>
</feature>
<dbReference type="GO" id="GO:0006436">
    <property type="term" value="P:tryptophanyl-tRNA aminoacylation"/>
    <property type="evidence" value="ECO:0007669"/>
    <property type="project" value="UniProtKB-UniRule"/>
</dbReference>
<dbReference type="RefSeq" id="WP_132320704.1">
    <property type="nucleotide sequence ID" value="NZ_FWZT01000010.1"/>
</dbReference>
<evidence type="ECO:0000313" key="11">
    <source>
        <dbReference type="Proteomes" id="UP000192907"/>
    </source>
</evidence>
<protein>
    <recommendedName>
        <fullName evidence="8">Tryptophan--tRNA ligase</fullName>
        <ecNumber evidence="8">6.1.1.2</ecNumber>
    </recommendedName>
    <alternativeName>
        <fullName evidence="8">Tryptophanyl-tRNA synthetase</fullName>
        <shortName evidence="8">TrpRS</shortName>
    </alternativeName>
</protein>
<keyword evidence="8" id="KW-0963">Cytoplasm</keyword>
<proteinExistence type="inferred from homology"/>
<dbReference type="InterPro" id="IPR002306">
    <property type="entry name" value="Trp-tRNA-ligase"/>
</dbReference>
<dbReference type="EMBL" id="FWZT01000010">
    <property type="protein sequence ID" value="SMF32550.1"/>
    <property type="molecule type" value="Genomic_DNA"/>
</dbReference>
<comment type="function">
    <text evidence="8">Catalyzes the attachment of tryptophan to tRNA(Trp).</text>
</comment>
<dbReference type="InterPro" id="IPR050203">
    <property type="entry name" value="Trp-tRNA_synthetase"/>
</dbReference>
<sequence>MTKKNILSGIQPTANLTLGNYLGAIKNWVKLQNEYTCFFMVVDQHAITVRQEPEKLRENTWFAIATYIASGIDPEKSFLFAQSHVGQHTQLAWVLNCYGYMGELNRMTQFKDKSTRAGANIPVGLYTYPLLMAADILLYDTHLVPVGQDQKQHVELTRDLGQRMNGLYGDDTFVVPEVYIPKAGAKIMDLQNPTSKMSKSAESEAGTIFLADSAKQVEKKLKRAMTDSGSEITYDRDGKPGICNLLDIQSAITGKSTEELVQSYEGKMYGHLKVDTAEIVNAELDPIRARTQELLSDRTELERILRNGAEKARERAEQTIKRVYERVGFVMP</sequence>
<evidence type="ECO:0000256" key="2">
    <source>
        <dbReference type="ARBA" id="ARBA00022598"/>
    </source>
</evidence>
<organism evidence="10 11">
    <name type="scientific">Pseudobacteriovorax antillogorgiicola</name>
    <dbReference type="NCBI Taxonomy" id="1513793"/>
    <lineage>
        <taxon>Bacteria</taxon>
        <taxon>Pseudomonadati</taxon>
        <taxon>Bdellovibrionota</taxon>
        <taxon>Oligoflexia</taxon>
        <taxon>Oligoflexales</taxon>
        <taxon>Pseudobacteriovoracaceae</taxon>
        <taxon>Pseudobacteriovorax</taxon>
    </lineage>
</organism>
<dbReference type="NCBIfam" id="TIGR00233">
    <property type="entry name" value="trpS"/>
    <property type="match status" value="1"/>
</dbReference>
<dbReference type="SUPFAM" id="SSF52374">
    <property type="entry name" value="Nucleotidylyl transferase"/>
    <property type="match status" value="1"/>
</dbReference>
<dbReference type="InterPro" id="IPR014729">
    <property type="entry name" value="Rossmann-like_a/b/a_fold"/>
</dbReference>
<evidence type="ECO:0000256" key="8">
    <source>
        <dbReference type="HAMAP-Rule" id="MF_00140"/>
    </source>
</evidence>
<evidence type="ECO:0000256" key="3">
    <source>
        <dbReference type="ARBA" id="ARBA00022741"/>
    </source>
</evidence>
<keyword evidence="4 8" id="KW-0067">ATP-binding</keyword>
<dbReference type="GO" id="GO:0005524">
    <property type="term" value="F:ATP binding"/>
    <property type="evidence" value="ECO:0007669"/>
    <property type="project" value="UniProtKB-UniRule"/>
</dbReference>
<gene>
    <name evidence="8" type="primary">trpS</name>
    <name evidence="10" type="ORF">SAMN06296036_11036</name>
</gene>
<dbReference type="EC" id="6.1.1.2" evidence="8"/>
<dbReference type="Proteomes" id="UP000192907">
    <property type="component" value="Unassembled WGS sequence"/>
</dbReference>
<keyword evidence="2 8" id="KW-0436">Ligase</keyword>
<evidence type="ECO:0000313" key="10">
    <source>
        <dbReference type="EMBL" id="SMF32550.1"/>
    </source>
</evidence>
<dbReference type="STRING" id="1513793.SAMN06296036_11036"/>
<feature type="short sequence motif" description="'KMSKS' region" evidence="8">
    <location>
        <begin position="196"/>
        <end position="200"/>
    </location>
</feature>
<keyword evidence="6 8" id="KW-0030">Aminoacyl-tRNA synthetase</keyword>
<comment type="subunit">
    <text evidence="8">Homodimer.</text>
</comment>
<feature type="binding site" evidence="8">
    <location>
        <begin position="11"/>
        <end position="13"/>
    </location>
    <ligand>
        <name>ATP</name>
        <dbReference type="ChEBI" id="CHEBI:30616"/>
    </ligand>
</feature>
<dbReference type="PROSITE" id="PS00178">
    <property type="entry name" value="AA_TRNA_LIGASE_I"/>
    <property type="match status" value="1"/>
</dbReference>
<dbReference type="InterPro" id="IPR002305">
    <property type="entry name" value="aa-tRNA-synth_Ic"/>
</dbReference>
<dbReference type="CDD" id="cd00806">
    <property type="entry name" value="TrpRS_core"/>
    <property type="match status" value="1"/>
</dbReference>
<evidence type="ECO:0000256" key="1">
    <source>
        <dbReference type="ARBA" id="ARBA00005594"/>
    </source>
</evidence>
<comment type="catalytic activity">
    <reaction evidence="7 8">
        <text>tRNA(Trp) + L-tryptophan + ATP = L-tryptophyl-tRNA(Trp) + AMP + diphosphate + H(+)</text>
        <dbReference type="Rhea" id="RHEA:24080"/>
        <dbReference type="Rhea" id="RHEA-COMP:9671"/>
        <dbReference type="Rhea" id="RHEA-COMP:9705"/>
        <dbReference type="ChEBI" id="CHEBI:15378"/>
        <dbReference type="ChEBI" id="CHEBI:30616"/>
        <dbReference type="ChEBI" id="CHEBI:33019"/>
        <dbReference type="ChEBI" id="CHEBI:57912"/>
        <dbReference type="ChEBI" id="CHEBI:78442"/>
        <dbReference type="ChEBI" id="CHEBI:78535"/>
        <dbReference type="ChEBI" id="CHEBI:456215"/>
        <dbReference type="EC" id="6.1.1.2"/>
    </reaction>
</comment>
<dbReference type="PRINTS" id="PR01039">
    <property type="entry name" value="TRNASYNTHTRP"/>
</dbReference>
<reference evidence="11" key="1">
    <citation type="submission" date="2017-04" db="EMBL/GenBank/DDBJ databases">
        <authorList>
            <person name="Varghese N."/>
            <person name="Submissions S."/>
        </authorList>
    </citation>
    <scope>NUCLEOTIDE SEQUENCE [LARGE SCALE GENOMIC DNA]</scope>
    <source>
        <strain evidence="11">RKEM611</strain>
    </source>
</reference>
<comment type="caution">
    <text evidence="8">Lacks conserved residue(s) required for the propagation of feature annotation.</text>
</comment>
<evidence type="ECO:0000256" key="4">
    <source>
        <dbReference type="ARBA" id="ARBA00022840"/>
    </source>
</evidence>
<keyword evidence="3 8" id="KW-0547">Nucleotide-binding</keyword>
<feature type="binding site" evidence="8">
    <location>
        <begin position="19"/>
        <end position="20"/>
    </location>
    <ligand>
        <name>ATP</name>
        <dbReference type="ChEBI" id="CHEBI:30616"/>
    </ligand>
</feature>
<dbReference type="OrthoDB" id="9801042at2"/>
<keyword evidence="11" id="KW-1185">Reference proteome</keyword>
<dbReference type="GO" id="GO:0005829">
    <property type="term" value="C:cytosol"/>
    <property type="evidence" value="ECO:0007669"/>
    <property type="project" value="TreeGrafter"/>
</dbReference>
<dbReference type="HAMAP" id="MF_00140_B">
    <property type="entry name" value="Trp_tRNA_synth_B"/>
    <property type="match status" value="1"/>
</dbReference>
<dbReference type="AlphaFoldDB" id="A0A1Y6C2K1"/>
<name>A0A1Y6C2K1_9BACT</name>
<dbReference type="FunFam" id="1.10.240.10:FF:000002">
    <property type="entry name" value="Tryptophan--tRNA ligase"/>
    <property type="match status" value="1"/>
</dbReference>
<evidence type="ECO:0000256" key="9">
    <source>
        <dbReference type="RuleBase" id="RU363036"/>
    </source>
</evidence>
<dbReference type="Pfam" id="PF00579">
    <property type="entry name" value="tRNA-synt_1b"/>
    <property type="match status" value="1"/>
</dbReference>
<feature type="binding site" evidence="8">
    <location>
        <begin position="196"/>
        <end position="200"/>
    </location>
    <ligand>
        <name>ATP</name>
        <dbReference type="ChEBI" id="CHEBI:30616"/>
    </ligand>
</feature>
<dbReference type="PANTHER" id="PTHR43766:SF1">
    <property type="entry name" value="TRYPTOPHAN--TRNA LIGASE, MITOCHONDRIAL"/>
    <property type="match status" value="1"/>
</dbReference>
<dbReference type="PANTHER" id="PTHR43766">
    <property type="entry name" value="TRYPTOPHAN--TRNA LIGASE, MITOCHONDRIAL"/>
    <property type="match status" value="1"/>
</dbReference>
<accession>A0A1Y6C2K1</accession>
<dbReference type="Gene3D" id="3.40.50.620">
    <property type="entry name" value="HUPs"/>
    <property type="match status" value="1"/>
</dbReference>
<evidence type="ECO:0000256" key="6">
    <source>
        <dbReference type="ARBA" id="ARBA00023146"/>
    </source>
</evidence>